<dbReference type="Pfam" id="PF11751">
    <property type="entry name" value="PorP_SprF"/>
    <property type="match status" value="1"/>
</dbReference>
<protein>
    <submittedName>
        <fullName evidence="1">PorP/SprF family type IX secretion system membrane protein</fullName>
    </submittedName>
</protein>
<name>A0ABZ0IW47_9BACT</name>
<sequence>MKRSTLIGLILLLFIGQIKAQGGQFSQFYSSAIFVNPAFAGTNPYLSARINFNKSKLAGDGSLHDLSQATVSYPVFQNTSRKFQVGGAGLTFFKETQGIQGAFSTQKILLTGAYALKLKRLRNNTLIFGLQGGVTQTRISLNGLQWGSQYNPYIGFDNTQNPEDIGKLSSYHPVFNFGVLYSAIDNPNAMFRDRSFTIGLSADNLNTPKSRFGGLYLTDNPILFKLVSNAKFIVTPKTYVHPSLLVAYSSQSYQVNLGTYLSHQINSTMSDVALTLQVGTWYRLFDSFIVLGGFKINDFSAGISYDLNSNTYRNNEIYGQIAPSFEVSLGYDFNFRNNPFKVNSPIF</sequence>
<evidence type="ECO:0000313" key="1">
    <source>
        <dbReference type="EMBL" id="WOK08846.1"/>
    </source>
</evidence>
<reference evidence="1 2" key="1">
    <citation type="journal article" date="2023" name="Microbiol. Resour. Announc.">
        <title>Complete Genome Sequence of Imperialibacter roseus strain P4T.</title>
        <authorList>
            <person name="Tizabi D.R."/>
            <person name="Bachvaroff T."/>
            <person name="Hill R.T."/>
        </authorList>
    </citation>
    <scope>NUCLEOTIDE SEQUENCE [LARGE SCALE GENOMIC DNA]</scope>
    <source>
        <strain evidence="1 2">P4T</strain>
    </source>
</reference>
<dbReference type="NCBIfam" id="TIGR03519">
    <property type="entry name" value="T9SS_PorP_fam"/>
    <property type="match status" value="1"/>
</dbReference>
<organism evidence="1 2">
    <name type="scientific">Imperialibacter roseus</name>
    <dbReference type="NCBI Taxonomy" id="1324217"/>
    <lineage>
        <taxon>Bacteria</taxon>
        <taxon>Pseudomonadati</taxon>
        <taxon>Bacteroidota</taxon>
        <taxon>Cytophagia</taxon>
        <taxon>Cytophagales</taxon>
        <taxon>Flammeovirgaceae</taxon>
        <taxon>Imperialibacter</taxon>
    </lineage>
</organism>
<proteinExistence type="predicted"/>
<dbReference type="InterPro" id="IPR019861">
    <property type="entry name" value="PorP/SprF_Bacteroidetes"/>
</dbReference>
<dbReference type="RefSeq" id="WP_317491477.1">
    <property type="nucleotide sequence ID" value="NZ_CP136051.1"/>
</dbReference>
<keyword evidence="2" id="KW-1185">Reference proteome</keyword>
<gene>
    <name evidence="1" type="ORF">RT717_09380</name>
</gene>
<evidence type="ECO:0000313" key="2">
    <source>
        <dbReference type="Proteomes" id="UP001302349"/>
    </source>
</evidence>
<accession>A0ABZ0IW47</accession>
<dbReference type="Proteomes" id="UP001302349">
    <property type="component" value="Chromosome"/>
</dbReference>
<dbReference type="EMBL" id="CP136051">
    <property type="protein sequence ID" value="WOK08846.1"/>
    <property type="molecule type" value="Genomic_DNA"/>
</dbReference>